<keyword evidence="2" id="KW-1185">Reference proteome</keyword>
<reference evidence="1 2" key="1">
    <citation type="submission" date="2019-06" db="EMBL/GenBank/DDBJ databases">
        <authorList>
            <person name="Livingstone P."/>
            <person name="Whitworth D."/>
        </authorList>
    </citation>
    <scope>NUCLEOTIDE SEQUENCE [LARGE SCALE GENOMIC DNA]</scope>
    <source>
        <strain evidence="1 2">AM401</strain>
    </source>
</reference>
<dbReference type="AlphaFoldDB" id="A0A540X1Z5"/>
<dbReference type="RefSeq" id="WP_141643046.1">
    <property type="nucleotide sequence ID" value="NZ_VIFM01000047.1"/>
</dbReference>
<dbReference type="EMBL" id="VIFM01000047">
    <property type="protein sequence ID" value="TQF15266.1"/>
    <property type="molecule type" value="Genomic_DNA"/>
</dbReference>
<gene>
    <name evidence="1" type="ORF">FJV41_14405</name>
</gene>
<dbReference type="Proteomes" id="UP000315369">
    <property type="component" value="Unassembled WGS sequence"/>
</dbReference>
<dbReference type="Pfam" id="PF09535">
    <property type="entry name" value="Gmx_para_CXXCG"/>
    <property type="match status" value="1"/>
</dbReference>
<evidence type="ECO:0000313" key="2">
    <source>
        <dbReference type="Proteomes" id="UP000315369"/>
    </source>
</evidence>
<dbReference type="InterPro" id="IPR011750">
    <property type="entry name" value="Gmx_para_CXXCG"/>
</dbReference>
<accession>A0A540X1Z5</accession>
<sequence length="240" mass="26804">MSRFFLLDEDKAAMAKHGNELDGSHKWGLPGLRCHSCGATWSSVGHDYPSVDLSGLPEHDEFKRPRPEPFAEFVRLRELVRPLVPPDVSLPPGTTFGPLVGRASGSFGSIDWLGGIRLLMRREALELLQAEGLRGLLGCRTELRFRQKAPPELLELQVAPRGRLHPDCMPPGHPPPCPTCDRFSLRWPDEPILDAATLPTDLDLFRLGNFATMVIGTERFKDAVLRLELDGLTFRELPTR</sequence>
<proteinExistence type="predicted"/>
<comment type="caution">
    <text evidence="1">The sequence shown here is derived from an EMBL/GenBank/DDBJ whole genome shotgun (WGS) entry which is preliminary data.</text>
</comment>
<dbReference type="NCBIfam" id="TIGR02264">
    <property type="entry name" value="gmx_para_CXXCG"/>
    <property type="match status" value="1"/>
</dbReference>
<organism evidence="1 2">
    <name type="scientific">Myxococcus llanfairpwllgwyngyllgogerychwyrndrobwllllantysiliogogogochensis</name>
    <dbReference type="NCBI Taxonomy" id="2590453"/>
    <lineage>
        <taxon>Bacteria</taxon>
        <taxon>Pseudomonadati</taxon>
        <taxon>Myxococcota</taxon>
        <taxon>Myxococcia</taxon>
        <taxon>Myxococcales</taxon>
        <taxon>Cystobacterineae</taxon>
        <taxon>Myxococcaceae</taxon>
        <taxon>Myxococcus</taxon>
    </lineage>
</organism>
<evidence type="ECO:0000313" key="1">
    <source>
        <dbReference type="EMBL" id="TQF15266.1"/>
    </source>
</evidence>
<name>A0A540X1Z5_9BACT</name>
<dbReference type="OrthoDB" id="5513099at2"/>
<protein>
    <submittedName>
        <fullName evidence="1">Uncharacterized protein</fullName>
    </submittedName>
</protein>